<evidence type="ECO:0000256" key="7">
    <source>
        <dbReference type="SAM" id="Phobius"/>
    </source>
</evidence>
<keyword evidence="2" id="KW-0479">Metal-binding</keyword>
<dbReference type="GO" id="GO:0004656">
    <property type="term" value="F:procollagen-proline 4-dioxygenase activity"/>
    <property type="evidence" value="ECO:0007669"/>
    <property type="project" value="TreeGrafter"/>
</dbReference>
<dbReference type="GO" id="GO:0005783">
    <property type="term" value="C:endoplasmic reticulum"/>
    <property type="evidence" value="ECO:0007669"/>
    <property type="project" value="TreeGrafter"/>
</dbReference>
<proteinExistence type="predicted"/>
<dbReference type="Pfam" id="PF13640">
    <property type="entry name" value="2OG-FeII_Oxy_3"/>
    <property type="match status" value="1"/>
</dbReference>
<comment type="caution">
    <text evidence="9">The sequence shown here is derived from an EMBL/GenBank/DDBJ whole genome shotgun (WGS) entry which is preliminary data.</text>
</comment>
<name>A0A2S6C9C6_9PEZI</name>
<evidence type="ECO:0000256" key="3">
    <source>
        <dbReference type="ARBA" id="ARBA00022964"/>
    </source>
</evidence>
<protein>
    <recommendedName>
        <fullName evidence="8">Prolyl 4-hydroxylase alpha subunit domain-containing protein</fullName>
    </recommendedName>
</protein>
<dbReference type="Gene3D" id="2.60.120.620">
    <property type="entry name" value="q2cbj1_9rhob like domain"/>
    <property type="match status" value="1"/>
</dbReference>
<keyword evidence="7" id="KW-0472">Membrane</keyword>
<gene>
    <name evidence="9" type="ORF">CBER1_00720</name>
</gene>
<feature type="domain" description="Prolyl 4-hydroxylase alpha subunit" evidence="8">
    <location>
        <begin position="85"/>
        <end position="285"/>
    </location>
</feature>
<organism evidence="9 10">
    <name type="scientific">Cercospora berteroae</name>
    <dbReference type="NCBI Taxonomy" id="357750"/>
    <lineage>
        <taxon>Eukaryota</taxon>
        <taxon>Fungi</taxon>
        <taxon>Dikarya</taxon>
        <taxon>Ascomycota</taxon>
        <taxon>Pezizomycotina</taxon>
        <taxon>Dothideomycetes</taxon>
        <taxon>Dothideomycetidae</taxon>
        <taxon>Mycosphaerellales</taxon>
        <taxon>Mycosphaerellaceae</taxon>
        <taxon>Cercospora</taxon>
    </lineage>
</organism>
<dbReference type="GO" id="GO:0005506">
    <property type="term" value="F:iron ion binding"/>
    <property type="evidence" value="ECO:0007669"/>
    <property type="project" value="InterPro"/>
</dbReference>
<evidence type="ECO:0000259" key="8">
    <source>
        <dbReference type="SMART" id="SM00702"/>
    </source>
</evidence>
<reference evidence="10" key="1">
    <citation type="journal article" date="2017" name="bioRxiv">
        <title>Conservation of a gene cluster reveals novel cercosporin biosynthetic mechanisms and extends production to the genus Colletotrichum.</title>
        <authorList>
            <person name="de Jonge R."/>
            <person name="Ebert M.K."/>
            <person name="Huitt-Roehl C.R."/>
            <person name="Pal P."/>
            <person name="Suttle J.C."/>
            <person name="Spanner R.E."/>
            <person name="Neubauer J.D."/>
            <person name="Jurick W.M.II."/>
            <person name="Stott K.A."/>
            <person name="Secor G.A."/>
            <person name="Thomma B.P.H.J."/>
            <person name="Van de Peer Y."/>
            <person name="Townsend C.A."/>
            <person name="Bolton M.D."/>
        </authorList>
    </citation>
    <scope>NUCLEOTIDE SEQUENCE [LARGE SCALE GENOMIC DNA]</scope>
    <source>
        <strain evidence="10">CBS538.71</strain>
    </source>
</reference>
<keyword evidence="3" id="KW-0223">Dioxygenase</keyword>
<feature type="transmembrane region" description="Helical" evidence="7">
    <location>
        <begin position="12"/>
        <end position="30"/>
    </location>
</feature>
<accession>A0A2S6C9C6</accession>
<feature type="compositionally biased region" description="Low complexity" evidence="6">
    <location>
        <begin position="32"/>
        <end position="44"/>
    </location>
</feature>
<keyword evidence="7" id="KW-0812">Transmembrane</keyword>
<keyword evidence="7" id="KW-1133">Transmembrane helix</keyword>
<dbReference type="EMBL" id="PNEN01000520">
    <property type="protein sequence ID" value="PPJ56344.1"/>
    <property type="molecule type" value="Genomic_DNA"/>
</dbReference>
<evidence type="ECO:0000313" key="10">
    <source>
        <dbReference type="Proteomes" id="UP000237631"/>
    </source>
</evidence>
<comment type="cofactor">
    <cofactor evidence="1">
        <name>L-ascorbate</name>
        <dbReference type="ChEBI" id="CHEBI:38290"/>
    </cofactor>
</comment>
<dbReference type="InterPro" id="IPR045054">
    <property type="entry name" value="P4HA-like"/>
</dbReference>
<sequence length="295" mass="33554">MTTESRTYRTALEIALISLVIYFLIGAPGISSTSTTNSSSTDTNTEPKSFSESNSKAKIEHLVYPSKNLPCPRHSYTAHIYSTSPLMIYIENFLSDTEVEHLIEKSSQKWTTSTIFNAGVENIDPQIRKSEKAAIDRDNVVQCIEQRALEFQGWPKETFIERLWTQRYNVSGHYSLHYDWAISSRGSRRVSSFMVYLKDECRGGGTNFPRIERRSDGEDGRKWCRFIDCDESSSEGVEGVTFVPRKASAVFWANFDDEGRGYKETIHSGMPVLEGQKIGLNIWSWYQAGHKAPDE</sequence>
<dbReference type="Proteomes" id="UP000237631">
    <property type="component" value="Unassembled WGS sequence"/>
</dbReference>
<evidence type="ECO:0000256" key="1">
    <source>
        <dbReference type="ARBA" id="ARBA00001961"/>
    </source>
</evidence>
<dbReference type="SMART" id="SM00702">
    <property type="entry name" value="P4Hc"/>
    <property type="match status" value="1"/>
</dbReference>
<dbReference type="InterPro" id="IPR006620">
    <property type="entry name" value="Pro_4_hyd_alph"/>
</dbReference>
<dbReference type="PANTHER" id="PTHR10869:SF246">
    <property type="entry name" value="TRANSMEMBRANE PROLYL 4-HYDROXYLASE"/>
    <property type="match status" value="1"/>
</dbReference>
<keyword evidence="4" id="KW-0560">Oxidoreductase</keyword>
<dbReference type="GO" id="GO:0031418">
    <property type="term" value="F:L-ascorbic acid binding"/>
    <property type="evidence" value="ECO:0007669"/>
    <property type="project" value="InterPro"/>
</dbReference>
<evidence type="ECO:0000313" key="9">
    <source>
        <dbReference type="EMBL" id="PPJ56344.1"/>
    </source>
</evidence>
<evidence type="ECO:0000256" key="2">
    <source>
        <dbReference type="ARBA" id="ARBA00022723"/>
    </source>
</evidence>
<dbReference type="AlphaFoldDB" id="A0A2S6C9C6"/>
<dbReference type="STRING" id="357750.A0A2S6C9C6"/>
<feature type="region of interest" description="Disordered" evidence="6">
    <location>
        <begin position="32"/>
        <end position="54"/>
    </location>
</feature>
<keyword evidence="10" id="KW-1185">Reference proteome</keyword>
<evidence type="ECO:0000256" key="6">
    <source>
        <dbReference type="SAM" id="MobiDB-lite"/>
    </source>
</evidence>
<dbReference type="PANTHER" id="PTHR10869">
    <property type="entry name" value="PROLYL 4-HYDROXYLASE ALPHA SUBUNIT"/>
    <property type="match status" value="1"/>
</dbReference>
<keyword evidence="5" id="KW-0408">Iron</keyword>
<dbReference type="InterPro" id="IPR044862">
    <property type="entry name" value="Pro_4_hyd_alph_FE2OG_OXY"/>
</dbReference>
<evidence type="ECO:0000256" key="5">
    <source>
        <dbReference type="ARBA" id="ARBA00023004"/>
    </source>
</evidence>
<evidence type="ECO:0000256" key="4">
    <source>
        <dbReference type="ARBA" id="ARBA00023002"/>
    </source>
</evidence>
<dbReference type="OrthoDB" id="420380at2759"/>